<proteinExistence type="inferred from homology"/>
<feature type="region of interest" description="Disordered" evidence="2">
    <location>
        <begin position="275"/>
        <end position="305"/>
    </location>
</feature>
<keyword evidence="5" id="KW-1185">Reference proteome</keyword>
<dbReference type="SUPFAM" id="SSF53300">
    <property type="entry name" value="vWA-like"/>
    <property type="match status" value="1"/>
</dbReference>
<dbReference type="AlphaFoldDB" id="A0A4Z2EYV9"/>
<dbReference type="Proteomes" id="UP000314294">
    <property type="component" value="Unassembled WGS sequence"/>
</dbReference>
<gene>
    <name evidence="4" type="primary">CACHD1_3</name>
    <name evidence="4" type="ORF">EYF80_055785</name>
</gene>
<protein>
    <submittedName>
        <fullName evidence="4">VWFA and cache domain-containing protein 1</fullName>
    </submittedName>
</protein>
<accession>A0A4Z2EYV9</accession>
<comment type="similarity">
    <text evidence="1">Belongs to the calcium channel subunit alpha-2/delta family.</text>
</comment>
<dbReference type="GO" id="GO:0005245">
    <property type="term" value="F:voltage-gated calcium channel activity"/>
    <property type="evidence" value="ECO:0007669"/>
    <property type="project" value="TreeGrafter"/>
</dbReference>
<feature type="compositionally biased region" description="Low complexity" evidence="2">
    <location>
        <begin position="292"/>
        <end position="305"/>
    </location>
</feature>
<sequence length="412" mass="45640">MMEFDGNFNTNVSKTICCDRLSPNVNSRAFNPGRDLNSVLADNLKSNPGIKWQYFSSEEGIFTVFPAHKFQCKGVYEHRSRPVYVSAVAPQSKHIVVMVDHGASVTDTQLQIARDSALVILNAVDEHDKISILSVAEAVRSCSLDQCYKSLLSPATSETKRKMSTFVSNIKASDAATQHAAGFQKAFQLLRNTSGLCKHGATTDMVIIYLSSGITSRESSEPEKRATLSVVREENRHLNNSVMILTYALMNEGVTGLKELAFLRDLAEQNSVKYGVDRKSDRDRDRDRERSASSGMSSSGSSGSTMTAVVKGSMMVLNQLSNLETTVGRFYINLPNRMIDLARFSLPYSDPMGDGFIMTVSRPCYFGNLLLGVVGVDVNLAYILEDVTYYQDSLASYTFLIDNKGQWVELRR</sequence>
<dbReference type="GO" id="GO:0005891">
    <property type="term" value="C:voltage-gated calcium channel complex"/>
    <property type="evidence" value="ECO:0007669"/>
    <property type="project" value="TreeGrafter"/>
</dbReference>
<dbReference type="InterPro" id="IPR002035">
    <property type="entry name" value="VWF_A"/>
</dbReference>
<evidence type="ECO:0000256" key="1">
    <source>
        <dbReference type="ARBA" id="ARBA00007060"/>
    </source>
</evidence>
<dbReference type="Gene3D" id="3.40.50.410">
    <property type="entry name" value="von Willebrand factor, type A domain"/>
    <property type="match status" value="1"/>
</dbReference>
<comment type="caution">
    <text evidence="4">The sequence shown here is derived from an EMBL/GenBank/DDBJ whole genome shotgun (WGS) entry which is preliminary data.</text>
</comment>
<reference evidence="4 5" key="1">
    <citation type="submission" date="2019-03" db="EMBL/GenBank/DDBJ databases">
        <title>First draft genome of Liparis tanakae, snailfish: a comprehensive survey of snailfish specific genes.</title>
        <authorList>
            <person name="Kim W."/>
            <person name="Song I."/>
            <person name="Jeong J.-H."/>
            <person name="Kim D."/>
            <person name="Kim S."/>
            <person name="Ryu S."/>
            <person name="Song J.Y."/>
            <person name="Lee S.K."/>
        </authorList>
    </citation>
    <scope>NUCLEOTIDE SEQUENCE [LARGE SCALE GENOMIC DNA]</scope>
    <source>
        <tissue evidence="4">Muscle</tissue>
    </source>
</reference>
<dbReference type="Gene3D" id="3.30.450.20">
    <property type="entry name" value="PAS domain"/>
    <property type="match status" value="1"/>
</dbReference>
<evidence type="ECO:0000313" key="5">
    <source>
        <dbReference type="Proteomes" id="UP000314294"/>
    </source>
</evidence>
<name>A0A4Z2EYV9_9TELE</name>
<evidence type="ECO:0000256" key="2">
    <source>
        <dbReference type="SAM" id="MobiDB-lite"/>
    </source>
</evidence>
<evidence type="ECO:0000313" key="4">
    <source>
        <dbReference type="EMBL" id="TNN34049.1"/>
    </source>
</evidence>
<dbReference type="InterPro" id="IPR051173">
    <property type="entry name" value="Ca_channel_alpha-2/delta"/>
</dbReference>
<dbReference type="EMBL" id="SRLO01002053">
    <property type="protein sequence ID" value="TNN34049.1"/>
    <property type="molecule type" value="Genomic_DNA"/>
</dbReference>
<dbReference type="PROSITE" id="PS50234">
    <property type="entry name" value="VWFA"/>
    <property type="match status" value="1"/>
</dbReference>
<dbReference type="OrthoDB" id="2150145at2759"/>
<feature type="compositionally biased region" description="Basic and acidic residues" evidence="2">
    <location>
        <begin position="275"/>
        <end position="291"/>
    </location>
</feature>
<organism evidence="4 5">
    <name type="scientific">Liparis tanakae</name>
    <name type="common">Tanaka's snailfish</name>
    <dbReference type="NCBI Taxonomy" id="230148"/>
    <lineage>
        <taxon>Eukaryota</taxon>
        <taxon>Metazoa</taxon>
        <taxon>Chordata</taxon>
        <taxon>Craniata</taxon>
        <taxon>Vertebrata</taxon>
        <taxon>Euteleostomi</taxon>
        <taxon>Actinopterygii</taxon>
        <taxon>Neopterygii</taxon>
        <taxon>Teleostei</taxon>
        <taxon>Neoteleostei</taxon>
        <taxon>Acanthomorphata</taxon>
        <taxon>Eupercaria</taxon>
        <taxon>Perciformes</taxon>
        <taxon>Cottioidei</taxon>
        <taxon>Cottales</taxon>
        <taxon>Liparidae</taxon>
        <taxon>Liparis</taxon>
    </lineage>
</organism>
<evidence type="ECO:0000259" key="3">
    <source>
        <dbReference type="PROSITE" id="PS50234"/>
    </source>
</evidence>
<dbReference type="FunFam" id="3.40.50.410:FF:000039">
    <property type="entry name" value="VWFA and cache domain-containing protein 1"/>
    <property type="match status" value="1"/>
</dbReference>
<dbReference type="InterPro" id="IPR036465">
    <property type="entry name" value="vWFA_dom_sf"/>
</dbReference>
<dbReference type="PANTHER" id="PTHR10166">
    <property type="entry name" value="VOLTAGE-DEPENDENT CALCIUM CHANNEL SUBUNIT ALPHA-2/DELTA-RELATED"/>
    <property type="match status" value="1"/>
</dbReference>
<dbReference type="PANTHER" id="PTHR10166:SF68">
    <property type="entry name" value="VWFA AND CACHE DOMAIN-CONTAINING PROTEIN 1"/>
    <property type="match status" value="1"/>
</dbReference>
<feature type="domain" description="VWFA" evidence="3">
    <location>
        <begin position="94"/>
        <end position="267"/>
    </location>
</feature>